<dbReference type="EMBL" id="QYTV02000005">
    <property type="protein sequence ID" value="RST73697.1"/>
    <property type="molecule type" value="Genomic_DNA"/>
</dbReference>
<reference evidence="2" key="1">
    <citation type="submission" date="2018-12" db="EMBL/GenBank/DDBJ databases">
        <authorList>
            <person name="Sun L."/>
            <person name="Chen Z."/>
        </authorList>
    </citation>
    <scope>NUCLEOTIDE SEQUENCE [LARGE SCALE GENOMIC DNA]</scope>
    <source>
        <strain evidence="2">3-2-2</strain>
    </source>
</reference>
<dbReference type="Gene3D" id="2.70.70.10">
    <property type="entry name" value="Glucose Permease (Domain IIA)"/>
    <property type="match status" value="1"/>
</dbReference>
<organism evidence="2 3">
    <name type="scientific">Siminovitchia acidinfaciens</name>
    <dbReference type="NCBI Taxonomy" id="2321395"/>
    <lineage>
        <taxon>Bacteria</taxon>
        <taxon>Bacillati</taxon>
        <taxon>Bacillota</taxon>
        <taxon>Bacilli</taxon>
        <taxon>Bacillales</taxon>
        <taxon>Bacillaceae</taxon>
        <taxon>Siminovitchia</taxon>
    </lineage>
</organism>
<dbReference type="SUPFAM" id="SSF54106">
    <property type="entry name" value="LysM domain"/>
    <property type="match status" value="1"/>
</dbReference>
<gene>
    <name evidence="2" type="ORF">D4T97_012515</name>
</gene>
<feature type="domain" description="LysM" evidence="1">
    <location>
        <begin position="194"/>
        <end position="238"/>
    </location>
</feature>
<dbReference type="PANTHER" id="PTHR21666">
    <property type="entry name" value="PEPTIDASE-RELATED"/>
    <property type="match status" value="1"/>
</dbReference>
<dbReference type="InterPro" id="IPR011055">
    <property type="entry name" value="Dup_hybrid_motif"/>
</dbReference>
<evidence type="ECO:0000259" key="1">
    <source>
        <dbReference type="PROSITE" id="PS51782"/>
    </source>
</evidence>
<keyword evidence="3" id="KW-1185">Reference proteome</keyword>
<dbReference type="RefSeq" id="WP_126051085.1">
    <property type="nucleotide sequence ID" value="NZ_QYTV02000005.1"/>
</dbReference>
<accession>A0A429XY81</accession>
<dbReference type="PROSITE" id="PS51782">
    <property type="entry name" value="LYSM"/>
    <property type="match status" value="1"/>
</dbReference>
<dbReference type="InterPro" id="IPR018392">
    <property type="entry name" value="LysM"/>
</dbReference>
<name>A0A429XY81_9BACI</name>
<dbReference type="GO" id="GO:0004222">
    <property type="term" value="F:metalloendopeptidase activity"/>
    <property type="evidence" value="ECO:0007669"/>
    <property type="project" value="TreeGrafter"/>
</dbReference>
<evidence type="ECO:0000313" key="2">
    <source>
        <dbReference type="EMBL" id="RST73697.1"/>
    </source>
</evidence>
<proteinExistence type="predicted"/>
<evidence type="ECO:0000313" key="3">
    <source>
        <dbReference type="Proteomes" id="UP000287156"/>
    </source>
</evidence>
<protein>
    <submittedName>
        <fullName evidence="2">LysM peptidoglycan-binding domain-containing protein</fullName>
    </submittedName>
</protein>
<dbReference type="InterPro" id="IPR016047">
    <property type="entry name" value="M23ase_b-sheet_dom"/>
</dbReference>
<comment type="caution">
    <text evidence="2">The sequence shown here is derived from an EMBL/GenBank/DDBJ whole genome shotgun (WGS) entry which is preliminary data.</text>
</comment>
<dbReference type="SMART" id="SM00257">
    <property type="entry name" value="LysM"/>
    <property type="match status" value="1"/>
</dbReference>
<dbReference type="InterPro" id="IPR036779">
    <property type="entry name" value="LysM_dom_sf"/>
</dbReference>
<dbReference type="Gene3D" id="3.10.350.10">
    <property type="entry name" value="LysM domain"/>
    <property type="match status" value="1"/>
</dbReference>
<dbReference type="SUPFAM" id="SSF51261">
    <property type="entry name" value="Duplicated hybrid motif"/>
    <property type="match status" value="1"/>
</dbReference>
<dbReference type="Pfam" id="PF01551">
    <property type="entry name" value="Peptidase_M23"/>
    <property type="match status" value="1"/>
</dbReference>
<dbReference type="CDD" id="cd00118">
    <property type="entry name" value="LysM"/>
    <property type="match status" value="1"/>
</dbReference>
<dbReference type="InterPro" id="IPR050570">
    <property type="entry name" value="Cell_wall_metabolism_enzyme"/>
</dbReference>
<dbReference type="CDD" id="cd12797">
    <property type="entry name" value="M23_peptidase"/>
    <property type="match status" value="1"/>
</dbReference>
<dbReference type="AlphaFoldDB" id="A0A429XY81"/>
<dbReference type="Pfam" id="PF01476">
    <property type="entry name" value="LysM"/>
    <property type="match status" value="1"/>
</dbReference>
<dbReference type="PANTHER" id="PTHR21666:SF270">
    <property type="entry name" value="MUREIN HYDROLASE ACTIVATOR ENVC"/>
    <property type="match status" value="1"/>
</dbReference>
<dbReference type="OrthoDB" id="9805070at2"/>
<sequence>MNEFRYIVAGLLLIVIYNVCNKEVAVSAQSVDEIQKVTGEWVFPANGVVSDVFSSRGGIHKGMDIAGLAQSSIYAVAEGNVIKSYYSDTYGHVVFLEHPDGFETVYAHLDKRLVSKGMKVLKGQEIGKMGNTGDSFGTHLHFEVHDGQWTVSKENAFDPFIVFGKGMVGDKAVALQPSINETIETYARPAEGPTTYVVKKGDTVWSISNKFNTTVESLSERNNLDTNHLVLEGQTLIIKEF</sequence>
<dbReference type="Proteomes" id="UP000287156">
    <property type="component" value="Unassembled WGS sequence"/>
</dbReference>